<dbReference type="InterPro" id="IPR052479">
    <property type="entry name" value="GPI-anchor_Adhesion_Reg"/>
</dbReference>
<dbReference type="EMBL" id="JBBXJM010000004">
    <property type="protein sequence ID" value="KAL1408128.1"/>
    <property type="molecule type" value="Genomic_DNA"/>
</dbReference>
<accession>A0ABR3Q068</accession>
<keyword evidence="1 3" id="KW-0732">Signal</keyword>
<evidence type="ECO:0000313" key="5">
    <source>
        <dbReference type="EMBL" id="KAL1408128.1"/>
    </source>
</evidence>
<protein>
    <recommendedName>
        <fullName evidence="4">Yeast cell wall synthesis Kre9/Knh1-like N-terminal domain-containing protein</fullName>
    </recommendedName>
</protein>
<feature type="domain" description="Yeast cell wall synthesis Kre9/Knh1-like N-terminal" evidence="4">
    <location>
        <begin position="22"/>
        <end position="111"/>
    </location>
</feature>
<proteinExistence type="predicted"/>
<comment type="caution">
    <text evidence="5">The sequence shown here is derived from an EMBL/GenBank/DDBJ whole genome shotgun (WGS) entry which is preliminary data.</text>
</comment>
<feature type="chain" id="PRO_5045516625" description="Yeast cell wall synthesis Kre9/Knh1-like N-terminal domain-containing protein" evidence="3">
    <location>
        <begin position="18"/>
        <end position="187"/>
    </location>
</feature>
<organism evidence="5 6">
    <name type="scientific">Vanrija albida</name>
    <dbReference type="NCBI Taxonomy" id="181172"/>
    <lineage>
        <taxon>Eukaryota</taxon>
        <taxon>Fungi</taxon>
        <taxon>Dikarya</taxon>
        <taxon>Basidiomycota</taxon>
        <taxon>Agaricomycotina</taxon>
        <taxon>Tremellomycetes</taxon>
        <taxon>Trichosporonales</taxon>
        <taxon>Trichosporonaceae</taxon>
        <taxon>Vanrija</taxon>
    </lineage>
</organism>
<dbReference type="InterPro" id="IPR018466">
    <property type="entry name" value="Kre9/Knh1-like_N"/>
</dbReference>
<dbReference type="Pfam" id="PF10342">
    <property type="entry name" value="Kre9_KNH"/>
    <property type="match status" value="1"/>
</dbReference>
<sequence>MLFNAAYLLLAAAAARAIQITSPTNSSDWKTGVPQTIQWTSVSTDPTSFTIQIQVPSTSQHQTQSVATNVQTSAGSYTYTPDASYVGSQYRVNFVNAQSGAILAQSDYFTVAQGSAVVSSASASGSVSASGSASIPPPATGTAATSGSASGSVAIPNASTSATKGSGAGALVPSLALVGGSLIALLA</sequence>
<feature type="signal peptide" evidence="3">
    <location>
        <begin position="1"/>
        <end position="17"/>
    </location>
</feature>
<dbReference type="Proteomes" id="UP001565368">
    <property type="component" value="Unassembled WGS sequence"/>
</dbReference>
<dbReference type="RefSeq" id="XP_069208072.1">
    <property type="nucleotide sequence ID" value="XM_069353430.1"/>
</dbReference>
<keyword evidence="6" id="KW-1185">Reference proteome</keyword>
<gene>
    <name evidence="5" type="ORF">Q8F55_004931</name>
</gene>
<evidence type="ECO:0000256" key="1">
    <source>
        <dbReference type="ARBA" id="ARBA00022729"/>
    </source>
</evidence>
<dbReference type="PANTHER" id="PTHR35185">
    <property type="entry name" value="SERINE/THREONINE-RICH PROTEIN ADG2-RELATED"/>
    <property type="match status" value="1"/>
</dbReference>
<reference evidence="5 6" key="1">
    <citation type="submission" date="2023-08" db="EMBL/GenBank/DDBJ databases">
        <title>Annotated Genome Sequence of Vanrija albida AlHP1.</title>
        <authorList>
            <person name="Herzog R."/>
        </authorList>
    </citation>
    <scope>NUCLEOTIDE SEQUENCE [LARGE SCALE GENOMIC DNA]</scope>
    <source>
        <strain evidence="5 6">AlHP1</strain>
    </source>
</reference>
<evidence type="ECO:0000259" key="4">
    <source>
        <dbReference type="Pfam" id="PF10342"/>
    </source>
</evidence>
<evidence type="ECO:0000256" key="3">
    <source>
        <dbReference type="SAM" id="SignalP"/>
    </source>
</evidence>
<feature type="region of interest" description="Disordered" evidence="2">
    <location>
        <begin position="129"/>
        <end position="150"/>
    </location>
</feature>
<evidence type="ECO:0000313" key="6">
    <source>
        <dbReference type="Proteomes" id="UP001565368"/>
    </source>
</evidence>
<name>A0ABR3Q068_9TREE</name>
<evidence type="ECO:0000256" key="2">
    <source>
        <dbReference type="SAM" id="MobiDB-lite"/>
    </source>
</evidence>
<dbReference type="GeneID" id="95985974"/>
<dbReference type="PANTHER" id="PTHR35185:SF1">
    <property type="entry name" value="UPF0619 GPI-ANCHORED MEMBRANE PROTEIN C1322.10"/>
    <property type="match status" value="1"/>
</dbReference>